<dbReference type="InterPro" id="IPR033876">
    <property type="entry name" value="SAP-like"/>
</dbReference>
<evidence type="ECO:0000256" key="3">
    <source>
        <dbReference type="ARBA" id="ARBA00022729"/>
    </source>
</evidence>
<evidence type="ECO:0000256" key="8">
    <source>
        <dbReference type="SAM" id="Phobius"/>
    </source>
</evidence>
<dbReference type="PANTHER" id="PTHR47966">
    <property type="entry name" value="BETA-SITE APP-CLEAVING ENZYME, ISOFORM A-RELATED"/>
    <property type="match status" value="1"/>
</dbReference>
<evidence type="ECO:0000313" key="11">
    <source>
        <dbReference type="EMBL" id="QBZ64173.1"/>
    </source>
</evidence>
<evidence type="ECO:0000256" key="5">
    <source>
        <dbReference type="ARBA" id="ARBA00022801"/>
    </source>
</evidence>
<dbReference type="Gene3D" id="2.40.70.10">
    <property type="entry name" value="Acid Proteases"/>
    <property type="match status" value="2"/>
</dbReference>
<keyword evidence="8" id="KW-1133">Transmembrane helix</keyword>
<feature type="active site" evidence="6">
    <location>
        <position position="81"/>
    </location>
</feature>
<feature type="signal peptide" evidence="9">
    <location>
        <begin position="1"/>
        <end position="23"/>
    </location>
</feature>
<dbReference type="Proteomes" id="UP000294847">
    <property type="component" value="Chromosome 6"/>
</dbReference>
<dbReference type="GO" id="GO:0006508">
    <property type="term" value="P:proteolysis"/>
    <property type="evidence" value="ECO:0007669"/>
    <property type="project" value="UniProtKB-KW"/>
</dbReference>
<dbReference type="PANTHER" id="PTHR47966:SF65">
    <property type="entry name" value="ASPARTIC-TYPE ENDOPEPTIDASE"/>
    <property type="match status" value="1"/>
</dbReference>
<dbReference type="GO" id="GO:0004190">
    <property type="term" value="F:aspartic-type endopeptidase activity"/>
    <property type="evidence" value="ECO:0007669"/>
    <property type="project" value="UniProtKB-KW"/>
</dbReference>
<accession>A0A4P7NP77</accession>
<keyword evidence="5" id="KW-0378">Hydrolase</keyword>
<evidence type="ECO:0000256" key="9">
    <source>
        <dbReference type="SAM" id="SignalP"/>
    </source>
</evidence>
<gene>
    <name evidence="11" type="ORF">PoMZ_05867</name>
</gene>
<proteinExistence type="inferred from homology"/>
<evidence type="ECO:0000256" key="7">
    <source>
        <dbReference type="SAM" id="MobiDB-lite"/>
    </source>
</evidence>
<dbReference type="PROSITE" id="PS51767">
    <property type="entry name" value="PEPTIDASE_A1"/>
    <property type="match status" value="1"/>
</dbReference>
<feature type="active site" evidence="6">
    <location>
        <position position="277"/>
    </location>
</feature>
<organism evidence="11 12">
    <name type="scientific">Pyricularia oryzae</name>
    <name type="common">Rice blast fungus</name>
    <name type="synonym">Magnaporthe oryzae</name>
    <dbReference type="NCBI Taxonomy" id="318829"/>
    <lineage>
        <taxon>Eukaryota</taxon>
        <taxon>Fungi</taxon>
        <taxon>Dikarya</taxon>
        <taxon>Ascomycota</taxon>
        <taxon>Pezizomycotina</taxon>
        <taxon>Sordariomycetes</taxon>
        <taxon>Sordariomycetidae</taxon>
        <taxon>Magnaporthales</taxon>
        <taxon>Pyriculariaceae</taxon>
        <taxon>Pyricularia</taxon>
    </lineage>
</organism>
<feature type="domain" description="Peptidase A1" evidence="10">
    <location>
        <begin position="63"/>
        <end position="380"/>
    </location>
</feature>
<reference evidence="11 12" key="1">
    <citation type="journal article" date="2019" name="Mol. Biol. Evol.">
        <title>Blast fungal genomes show frequent chromosomal changes, gene gains and losses, and effector gene turnover.</title>
        <authorList>
            <person name="Gomez Luciano L.B."/>
            <person name="Jason Tsai I."/>
            <person name="Chuma I."/>
            <person name="Tosa Y."/>
            <person name="Chen Y.H."/>
            <person name="Li J.Y."/>
            <person name="Li M.Y."/>
            <person name="Jade Lu M.Y."/>
            <person name="Nakayashiki H."/>
            <person name="Li W.H."/>
        </authorList>
    </citation>
    <scope>NUCLEOTIDE SEQUENCE [LARGE SCALE GENOMIC DNA]</scope>
    <source>
        <strain evidence="11">MZ5-1-6</strain>
    </source>
</reference>
<evidence type="ECO:0000313" key="12">
    <source>
        <dbReference type="Proteomes" id="UP000294847"/>
    </source>
</evidence>
<feature type="region of interest" description="Disordered" evidence="7">
    <location>
        <begin position="423"/>
        <end position="467"/>
    </location>
</feature>
<keyword evidence="2" id="KW-0645">Protease</keyword>
<name>A0A4P7NP77_PYROR</name>
<dbReference type="InterPro" id="IPR033121">
    <property type="entry name" value="PEPTIDASE_A1"/>
</dbReference>
<dbReference type="Pfam" id="PF00026">
    <property type="entry name" value="Asp"/>
    <property type="match status" value="1"/>
</dbReference>
<dbReference type="CDD" id="cd05474">
    <property type="entry name" value="SAP_like"/>
    <property type="match status" value="1"/>
</dbReference>
<evidence type="ECO:0000256" key="1">
    <source>
        <dbReference type="ARBA" id="ARBA00007447"/>
    </source>
</evidence>
<keyword evidence="8" id="KW-0812">Transmembrane</keyword>
<dbReference type="AlphaFoldDB" id="A0A4P7NP77"/>
<keyword evidence="8" id="KW-0472">Membrane</keyword>
<sequence length="497" mass="51361">MAATSIRGLLLLAVAAAAGPLEAAQEPHDPGCLHMPIMHMSKAEQYQKRAVKVPFDQRFDVGYYTKLSFGTPAQEALVHLDTGSFELWINPTCNNLDGAGEQQFCRAGGSYDPAQSTTVQRLGTTNTLRYGIGSANISYVKDTVGIPGTNMSVRSAQFGVATSSETQNAGILGIGHGVGQAIGYRNFIDELKAQNVTKTRAFSVALGGKDEKQGTVVFGGVDTSKFAGGLARLPIIPAAQSPDGVRRYWVNMSSISLHPPSGRNKTYPGTNMPVFLDTGSTLTLLPEALVKSVASDFGSMQQDAGGYWPVDCSLVGINGTMDFAFDGVTIKVPYKELIRQFGNSCVLGLSSHSSFTLLGDTFMRSAYFVFDQDSDCVWMTQYTNCGSTPAALASVASLRTLQGACPLKQGSVSAVTAGTAGAAAPSTTASPKAPGAGGGSGSNGGGGAKGSPPPGASASAPDSKLKNAGGRAMQVPAISSAVVTLVLTILAALHLAL</sequence>
<comment type="similarity">
    <text evidence="1">Belongs to the peptidase A1 family.</text>
</comment>
<evidence type="ECO:0000256" key="4">
    <source>
        <dbReference type="ARBA" id="ARBA00022750"/>
    </source>
</evidence>
<feature type="chain" id="PRO_5020447067" description="Peptidase A1 domain-containing protein" evidence="9">
    <location>
        <begin position="24"/>
        <end position="497"/>
    </location>
</feature>
<evidence type="ECO:0000259" key="10">
    <source>
        <dbReference type="PROSITE" id="PS51767"/>
    </source>
</evidence>
<keyword evidence="4" id="KW-0064">Aspartyl protease</keyword>
<dbReference type="InterPro" id="IPR021109">
    <property type="entry name" value="Peptidase_aspartic_dom_sf"/>
</dbReference>
<dbReference type="EMBL" id="CP034209">
    <property type="protein sequence ID" value="QBZ64173.1"/>
    <property type="molecule type" value="Genomic_DNA"/>
</dbReference>
<feature type="transmembrane region" description="Helical" evidence="8">
    <location>
        <begin position="477"/>
        <end position="496"/>
    </location>
</feature>
<protein>
    <recommendedName>
        <fullName evidence="10">Peptidase A1 domain-containing protein</fullName>
    </recommendedName>
</protein>
<feature type="compositionally biased region" description="Low complexity" evidence="7">
    <location>
        <begin position="423"/>
        <end position="434"/>
    </location>
</feature>
<evidence type="ECO:0000256" key="2">
    <source>
        <dbReference type="ARBA" id="ARBA00022670"/>
    </source>
</evidence>
<feature type="compositionally biased region" description="Gly residues" evidence="7">
    <location>
        <begin position="435"/>
        <end position="449"/>
    </location>
</feature>
<dbReference type="SUPFAM" id="SSF50630">
    <property type="entry name" value="Acid proteases"/>
    <property type="match status" value="1"/>
</dbReference>
<keyword evidence="3 9" id="KW-0732">Signal</keyword>
<evidence type="ECO:0000256" key="6">
    <source>
        <dbReference type="PIRSR" id="PIRSR601461-1"/>
    </source>
</evidence>
<dbReference type="InterPro" id="IPR001461">
    <property type="entry name" value="Aspartic_peptidase_A1"/>
</dbReference>
<dbReference type="PRINTS" id="PR00792">
    <property type="entry name" value="PEPSIN"/>
</dbReference>